<feature type="region of interest" description="Disordered" evidence="5">
    <location>
        <begin position="1215"/>
        <end position="1236"/>
    </location>
</feature>
<evidence type="ECO:0000313" key="12">
    <source>
        <dbReference type="EMBL" id="EGD83074.1"/>
    </source>
</evidence>
<feature type="compositionally biased region" description="Low complexity" evidence="5">
    <location>
        <begin position="99"/>
        <end position="116"/>
    </location>
</feature>
<comment type="similarity">
    <text evidence="2">Belongs to the NRAP family.</text>
</comment>
<feature type="region of interest" description="Disordered" evidence="5">
    <location>
        <begin position="806"/>
        <end position="826"/>
    </location>
</feature>
<evidence type="ECO:0000256" key="4">
    <source>
        <dbReference type="ARBA" id="ARBA00023242"/>
    </source>
</evidence>
<dbReference type="Pfam" id="PF17403">
    <property type="entry name" value="Nrap_D2"/>
    <property type="match status" value="1"/>
</dbReference>
<feature type="region of interest" description="Disordered" evidence="5">
    <location>
        <begin position="133"/>
        <end position="152"/>
    </location>
</feature>
<dbReference type="Pfam" id="PF17406">
    <property type="entry name" value="Nrap_D5"/>
    <property type="match status" value="1"/>
</dbReference>
<dbReference type="Pfam" id="PF17405">
    <property type="entry name" value="Nrap_D4"/>
    <property type="match status" value="1"/>
</dbReference>
<dbReference type="Proteomes" id="UP000007799">
    <property type="component" value="Unassembled WGS sequence"/>
</dbReference>
<dbReference type="Pfam" id="PF17407">
    <property type="entry name" value="Nrap_D6"/>
    <property type="match status" value="1"/>
</dbReference>
<dbReference type="OMA" id="NPHGGKE"/>
<gene>
    <name evidence="12" type="ORF">PTSG_03712</name>
</gene>
<dbReference type="Pfam" id="PF17404">
    <property type="entry name" value="Nrap_D3"/>
    <property type="match status" value="1"/>
</dbReference>
<dbReference type="PANTHER" id="PTHR17972:SF0">
    <property type="entry name" value="NUCLEOLAR PROTEIN 6"/>
    <property type="match status" value="1"/>
</dbReference>
<dbReference type="GO" id="GO:0034456">
    <property type="term" value="C:UTP-C complex"/>
    <property type="evidence" value="ECO:0007669"/>
    <property type="project" value="TreeGrafter"/>
</dbReference>
<evidence type="ECO:0008006" key="14">
    <source>
        <dbReference type="Google" id="ProtNLM"/>
    </source>
</evidence>
<evidence type="ECO:0000256" key="2">
    <source>
        <dbReference type="ARBA" id="ARBA00006674"/>
    </source>
</evidence>
<dbReference type="Gene3D" id="3.30.70.3030">
    <property type="match status" value="1"/>
</dbReference>
<keyword evidence="13" id="KW-1185">Reference proteome</keyword>
<evidence type="ECO:0000256" key="1">
    <source>
        <dbReference type="ARBA" id="ARBA00004604"/>
    </source>
</evidence>
<dbReference type="InterPro" id="IPR035369">
    <property type="entry name" value="Nrap_D4"/>
</dbReference>
<sequence>MGRQSYMLFAKDRIDPRKSTKGAKYQHKKKKEEKEGKQAPAKDEQAEDPQQTHTAILNKVQAISKNMATVGTFESDARPAAAADKPKPQSKKSKKKAKQQAAAKAPKPLKAADAAAVEVWDEDDVAKNKLAAPAPDAEEQQQQQQQVGPSALRSTKQLYALPSRKELETLREADSLFKSGLFRFQMEELLKHVKAAKVPEYVQECVNNIADSLTCFETMKQIKVRKNKVDGKYPVPFQPPLHPKDLDGDLALDLKLNGGTESRQCAVEYVGSVRRSLLAQPTLDVDVCIQMPRALLQHQDRKRFRYLYKRAAFLAHIAGIAAKLDGIHSVTYERFQGDELKPVLCITPLKSAATSARPKPGQRKAAKGAGDDNDDNDGNGNTADGEPRPSRFRIVIHAIAPKDFFKPNQLGPKHNTLDWPDLHLLYPQHKDLDFGTQTTGTATPRYTLRILQDVLMMEHAKFVANATKDLGPNFKEAVLLLKTWLRQRGMNSRTFGVMNGFTATMLLIHLIQQRQVPREASAYQMVRKTMAVIASSKWNEEPLAMKHYIDVGAVPPPIEDIQQAFLVTFVDPSGFCNLLGHMTIGQYDELRFEAARAIKLLDSDETNAFSSLFLSPVDPHYKFDTMIHARLSPEVVSKYPAQLLDRAGNWIDLASRLLPVLLRRGLGDRAPVVVALPTPQQPWKITGAPPSSIFAAQEHVISIGVLLNLETCYRTADILPSTDESDVEAFVNFWGDKATLRALADGSLRHGVVWDCAPHQRHLLVKWIALHVLARHAKLDAAHVAMQPFFFEPVLAGAGVPAPGALAAASSAPTTDEAPKPRDDNGMVASRLASDAFTELVKMVRRLDLPLLVRDLRCVSSTFRLTDPFPQAATAATVAGAAEHAGKAVNTSGEWQPVMEAILQFEGSSRWPDDIGALQQVKLAFLIRIARLLAKNSESGSSEALTTRLTRQYLDVHFRGFVFRIVIFVRQELTLVQKQAAEYTSSAEQVQGAQRTELLAAAQDMSSLARMMRRDMLVLPRLSAWIRGFAVQMASYGPTTRLAKRWIHAHMFSSYVPDELIDLLVLSLYNHDQPYGAPGTPDVGFLRFLHLLASHNWIHDPLFVDPDASLPDATKASIRERFREQRQKLPIMFVATSVDPDSMWTRESPSKLVFQRLVRFARSAEEAAAAALRSVGDGLVGGTVGNALTIFSTPLAAYDVVFDIAPEAHVRRTQALTGTDDDTLSSSSSGGVSKPKFKNLELKGKVGTGRPGWDPVAQLFADLQRQFKDTVMFWYDELGGPVICAAVNPKVKQPHPFKMTQTAATRMEKDGQLVFDMESFVAECMQLGTGVLSKATIQA</sequence>
<organism evidence="13">
    <name type="scientific">Salpingoeca rosetta (strain ATCC 50818 / BSB-021)</name>
    <dbReference type="NCBI Taxonomy" id="946362"/>
    <lineage>
        <taxon>Eukaryota</taxon>
        <taxon>Choanoflagellata</taxon>
        <taxon>Craspedida</taxon>
        <taxon>Salpingoecidae</taxon>
        <taxon>Salpingoeca</taxon>
    </lineage>
</organism>
<keyword evidence="4" id="KW-0539">Nucleus</keyword>
<dbReference type="EMBL" id="GL832962">
    <property type="protein sequence ID" value="EGD83074.1"/>
    <property type="molecule type" value="Genomic_DNA"/>
</dbReference>
<dbReference type="GO" id="GO:0032040">
    <property type="term" value="C:small-subunit processome"/>
    <property type="evidence" value="ECO:0007669"/>
    <property type="project" value="TreeGrafter"/>
</dbReference>
<dbReference type="OrthoDB" id="10251401at2759"/>
<dbReference type="STRING" id="946362.F2U6D3"/>
<evidence type="ECO:0000259" key="10">
    <source>
        <dbReference type="Pfam" id="PF17406"/>
    </source>
</evidence>
<dbReference type="GO" id="GO:0006364">
    <property type="term" value="P:rRNA processing"/>
    <property type="evidence" value="ECO:0007669"/>
    <property type="project" value="TreeGrafter"/>
</dbReference>
<dbReference type="InterPro" id="IPR035367">
    <property type="entry name" value="Nrap_D2"/>
</dbReference>
<dbReference type="PANTHER" id="PTHR17972">
    <property type="entry name" value="NUCLEOLAR RNA-ASSOCIATED PROTEIN"/>
    <property type="match status" value="1"/>
</dbReference>
<feature type="region of interest" description="Disordered" evidence="5">
    <location>
        <begin position="1"/>
        <end position="116"/>
    </location>
</feature>
<dbReference type="GO" id="GO:0032545">
    <property type="term" value="C:CURI complex"/>
    <property type="evidence" value="ECO:0007669"/>
    <property type="project" value="TreeGrafter"/>
</dbReference>
<evidence type="ECO:0000259" key="6">
    <source>
        <dbReference type="Pfam" id="PF03813"/>
    </source>
</evidence>
<evidence type="ECO:0000259" key="7">
    <source>
        <dbReference type="Pfam" id="PF17403"/>
    </source>
</evidence>
<feature type="domain" description="Nrap protein" evidence="9">
    <location>
        <begin position="824"/>
        <end position="1029"/>
    </location>
</feature>
<reference evidence="12" key="1">
    <citation type="submission" date="2009-08" db="EMBL/GenBank/DDBJ databases">
        <title>Annotation of Salpingoeca rosetta.</title>
        <authorList>
            <consortium name="The Broad Institute Genome Sequencing Platform"/>
            <person name="Russ C."/>
            <person name="Cuomo C."/>
            <person name="Burger G."/>
            <person name="Gray M.W."/>
            <person name="Holland P.W.H."/>
            <person name="King N."/>
            <person name="Lang F.B.F."/>
            <person name="Roger A.J."/>
            <person name="Ruiz-Trillo I."/>
            <person name="Young S.K."/>
            <person name="Zeng Q."/>
            <person name="Gargeya S."/>
            <person name="Alvarado L."/>
            <person name="Berlin A."/>
            <person name="Chapman S.B."/>
            <person name="Chen Z."/>
            <person name="Freedman E."/>
            <person name="Gellesch M."/>
            <person name="Goldberg J."/>
            <person name="Griggs A."/>
            <person name="Gujja S."/>
            <person name="Heilman E."/>
            <person name="Heiman D."/>
            <person name="Howarth C."/>
            <person name="Mehta T."/>
            <person name="Neiman D."/>
            <person name="Pearson M."/>
            <person name="Roberts A."/>
            <person name="Saif S."/>
            <person name="Shea T."/>
            <person name="Shenoy N."/>
            <person name="Sisk P."/>
            <person name="Stolte C."/>
            <person name="Sykes S."/>
            <person name="White J."/>
            <person name="Yandava C."/>
            <person name="Haas B."/>
            <person name="Nusbaum C."/>
            <person name="Birren B."/>
        </authorList>
    </citation>
    <scope>NUCLEOTIDE SEQUENCE [LARGE SCALE GENOMIC DNA]</scope>
    <source>
        <strain evidence="12">ATCC 50818</strain>
    </source>
</reference>
<dbReference type="InterPro" id="IPR035082">
    <property type="entry name" value="Nrap_D1"/>
</dbReference>
<dbReference type="InterPro" id="IPR035371">
    <property type="entry name" value="Nrap_D6"/>
</dbReference>
<proteinExistence type="inferred from homology"/>
<feature type="domain" description="Nrap protein" evidence="11">
    <location>
        <begin position="1195"/>
        <end position="1333"/>
    </location>
</feature>
<feature type="compositionally biased region" description="Basic residues" evidence="5">
    <location>
        <begin position="88"/>
        <end position="98"/>
    </location>
</feature>
<evidence type="ECO:0000256" key="5">
    <source>
        <dbReference type="SAM" id="MobiDB-lite"/>
    </source>
</evidence>
<dbReference type="RefSeq" id="XP_004995438.1">
    <property type="nucleotide sequence ID" value="XM_004995381.1"/>
</dbReference>
<dbReference type="InterPro" id="IPR035368">
    <property type="entry name" value="Nrap_D3"/>
</dbReference>
<dbReference type="KEGG" id="sre:PTSG_03712"/>
<dbReference type="InParanoid" id="F2U6D3"/>
<feature type="compositionally biased region" description="Basic residues" evidence="5">
    <location>
        <begin position="19"/>
        <end position="31"/>
    </location>
</feature>
<feature type="region of interest" description="Disordered" evidence="5">
    <location>
        <begin position="352"/>
        <end position="388"/>
    </location>
</feature>
<feature type="domain" description="Nrap protein" evidence="8">
    <location>
        <begin position="620"/>
        <end position="778"/>
    </location>
</feature>
<keyword evidence="3" id="KW-0694">RNA-binding</keyword>
<dbReference type="eggNOG" id="KOG2054">
    <property type="taxonomic scope" value="Eukaryota"/>
</dbReference>
<dbReference type="FunCoup" id="F2U6D3">
    <property type="interactions" value="1410"/>
</dbReference>
<evidence type="ECO:0000313" key="13">
    <source>
        <dbReference type="Proteomes" id="UP000007799"/>
    </source>
</evidence>
<protein>
    <recommendedName>
        <fullName evidence="14">U3 small nucleolar RNA-associated protein 22</fullName>
    </recommendedName>
</protein>
<evidence type="ECO:0000259" key="11">
    <source>
        <dbReference type="Pfam" id="PF17407"/>
    </source>
</evidence>
<dbReference type="GO" id="GO:0006409">
    <property type="term" value="P:tRNA export from nucleus"/>
    <property type="evidence" value="ECO:0007669"/>
    <property type="project" value="TreeGrafter"/>
</dbReference>
<dbReference type="Gene3D" id="1.10.1410.10">
    <property type="match status" value="2"/>
</dbReference>
<feature type="domain" description="Nrap protein" evidence="10">
    <location>
        <begin position="1034"/>
        <end position="1170"/>
    </location>
</feature>
<dbReference type="GO" id="GO:0003723">
    <property type="term" value="F:RNA binding"/>
    <property type="evidence" value="ECO:0007669"/>
    <property type="project" value="UniProtKB-KW"/>
</dbReference>
<dbReference type="SUPFAM" id="SSF81631">
    <property type="entry name" value="PAP/OAS1 substrate-binding domain"/>
    <property type="match status" value="1"/>
</dbReference>
<evidence type="ECO:0000256" key="3">
    <source>
        <dbReference type="ARBA" id="ARBA00022884"/>
    </source>
</evidence>
<feature type="compositionally biased region" description="Basic and acidic residues" evidence="5">
    <location>
        <begin position="32"/>
        <end position="44"/>
    </location>
</feature>
<dbReference type="GeneID" id="16076019"/>
<dbReference type="InterPro" id="IPR035370">
    <property type="entry name" value="Nrap_D5"/>
</dbReference>
<dbReference type="Pfam" id="PF03813">
    <property type="entry name" value="Nrap"/>
    <property type="match status" value="1"/>
</dbReference>
<evidence type="ECO:0000259" key="8">
    <source>
        <dbReference type="Pfam" id="PF17404"/>
    </source>
</evidence>
<dbReference type="InterPro" id="IPR005554">
    <property type="entry name" value="NOL6/Upt22"/>
</dbReference>
<feature type="domain" description="Nrap protein" evidence="6">
    <location>
        <begin position="285"/>
        <end position="468"/>
    </location>
</feature>
<evidence type="ECO:0000259" key="9">
    <source>
        <dbReference type="Pfam" id="PF17405"/>
    </source>
</evidence>
<accession>F2U6D3</accession>
<feature type="compositionally biased region" description="Polar residues" evidence="5">
    <location>
        <begin position="48"/>
        <end position="69"/>
    </location>
</feature>
<name>F2U6D3_SALR5</name>
<comment type="subcellular location">
    <subcellularLocation>
        <location evidence="1">Nucleus</location>
        <location evidence="1">Nucleolus</location>
    </subcellularLocation>
</comment>
<feature type="domain" description="Nrap protein" evidence="7">
    <location>
        <begin position="473"/>
        <end position="615"/>
    </location>
</feature>